<feature type="compositionally biased region" description="Polar residues" evidence="8">
    <location>
        <begin position="67"/>
        <end position="85"/>
    </location>
</feature>
<accession>A0ABD1GPW8</accession>
<sequence>MKTIAMCFSLLPFPRSRIHSLANCWWESLYKFRSSSGSSYSKKILCSNNYELEGGYSSRRWARRTINSKTGGNKESLTSNKSISHNIIPETGNDSGKLETTKARRTRKLSIRNNVVSKNAGTEVNTYNVERAEVETDQYYADLAKLATILCFDIETTGFARERDRIIEFACQDLRGGENSTLQTLVNPERDVPNEQIHGISTHMVNRYDIPRMKDFIPVLLQYVRSRQLPGGVVVLVSHNGKSFDVPFLKSEFSRCSHEIPPDWLFADTLPLARLVVKNKGSKVPSRVSLQALREHYGIPSIGPAHRALSDVHSLALVLQRLTYDLKLPVSGLIQASFR</sequence>
<evidence type="ECO:0000256" key="4">
    <source>
        <dbReference type="ARBA" id="ARBA00022801"/>
    </source>
</evidence>
<organism evidence="10 11">
    <name type="scientific">Salvia divinorum</name>
    <name type="common">Maria pastora</name>
    <name type="synonym">Diviner's sage</name>
    <dbReference type="NCBI Taxonomy" id="28513"/>
    <lineage>
        <taxon>Eukaryota</taxon>
        <taxon>Viridiplantae</taxon>
        <taxon>Streptophyta</taxon>
        <taxon>Embryophyta</taxon>
        <taxon>Tracheophyta</taxon>
        <taxon>Spermatophyta</taxon>
        <taxon>Magnoliopsida</taxon>
        <taxon>eudicotyledons</taxon>
        <taxon>Gunneridae</taxon>
        <taxon>Pentapetalae</taxon>
        <taxon>asterids</taxon>
        <taxon>lamiids</taxon>
        <taxon>Lamiales</taxon>
        <taxon>Lamiaceae</taxon>
        <taxon>Nepetoideae</taxon>
        <taxon>Mentheae</taxon>
        <taxon>Salviinae</taxon>
        <taxon>Salvia</taxon>
        <taxon>Salvia subgen. Calosphace</taxon>
    </lineage>
</organism>
<dbReference type="Gene3D" id="3.30.420.10">
    <property type="entry name" value="Ribonuclease H-like superfamily/Ribonuclease H"/>
    <property type="match status" value="1"/>
</dbReference>
<keyword evidence="3" id="KW-0479">Metal-binding</keyword>
<feature type="region of interest" description="Disordered" evidence="8">
    <location>
        <begin position="67"/>
        <end position="102"/>
    </location>
</feature>
<dbReference type="EMBL" id="JBEAFC010000008">
    <property type="protein sequence ID" value="KAL1546184.1"/>
    <property type="molecule type" value="Genomic_DNA"/>
</dbReference>
<keyword evidence="2" id="KW-0540">Nuclease</keyword>
<feature type="domain" description="Exonuclease" evidence="9">
    <location>
        <begin position="148"/>
        <end position="328"/>
    </location>
</feature>
<dbReference type="GO" id="GO:0046872">
    <property type="term" value="F:metal ion binding"/>
    <property type="evidence" value="ECO:0007669"/>
    <property type="project" value="UniProtKB-KW"/>
</dbReference>
<evidence type="ECO:0000256" key="7">
    <source>
        <dbReference type="ARBA" id="ARBA00025769"/>
    </source>
</evidence>
<evidence type="ECO:0000256" key="6">
    <source>
        <dbReference type="ARBA" id="ARBA00022842"/>
    </source>
</evidence>
<evidence type="ECO:0000256" key="3">
    <source>
        <dbReference type="ARBA" id="ARBA00022723"/>
    </source>
</evidence>
<keyword evidence="6" id="KW-0460">Magnesium</keyword>
<dbReference type="PANTHER" id="PTHR13058:SF19">
    <property type="entry name" value="LD40940P"/>
    <property type="match status" value="1"/>
</dbReference>
<evidence type="ECO:0000313" key="10">
    <source>
        <dbReference type="EMBL" id="KAL1546184.1"/>
    </source>
</evidence>
<keyword evidence="11" id="KW-1185">Reference proteome</keyword>
<reference evidence="10 11" key="1">
    <citation type="submission" date="2024-06" db="EMBL/GenBank/DDBJ databases">
        <title>A chromosome level genome sequence of Diviner's sage (Salvia divinorum).</title>
        <authorList>
            <person name="Ford S.A."/>
            <person name="Ro D.-K."/>
            <person name="Ness R.W."/>
            <person name="Phillips M.A."/>
        </authorList>
    </citation>
    <scope>NUCLEOTIDE SEQUENCE [LARGE SCALE GENOMIC DNA]</scope>
    <source>
        <strain evidence="10">SAF-2024a</strain>
        <tissue evidence="10">Leaf</tissue>
    </source>
</reference>
<evidence type="ECO:0000256" key="5">
    <source>
        <dbReference type="ARBA" id="ARBA00022839"/>
    </source>
</evidence>
<dbReference type="InterPro" id="IPR013520">
    <property type="entry name" value="Ribonucl_H"/>
</dbReference>
<dbReference type="Pfam" id="PF00929">
    <property type="entry name" value="RNase_T"/>
    <property type="match status" value="1"/>
</dbReference>
<dbReference type="FunFam" id="3.30.420.10:FF:000081">
    <property type="entry name" value="Exonuclease DPD1 chloroplastic/mitochondrial"/>
    <property type="match status" value="1"/>
</dbReference>
<dbReference type="InterPro" id="IPR012337">
    <property type="entry name" value="RNaseH-like_sf"/>
</dbReference>
<dbReference type="SMART" id="SM00479">
    <property type="entry name" value="EXOIII"/>
    <property type="match status" value="1"/>
</dbReference>
<name>A0ABD1GPW8_SALDI</name>
<dbReference type="AlphaFoldDB" id="A0ABD1GPW8"/>
<dbReference type="GO" id="GO:0004527">
    <property type="term" value="F:exonuclease activity"/>
    <property type="evidence" value="ECO:0007669"/>
    <property type="project" value="UniProtKB-KW"/>
</dbReference>
<dbReference type="SUPFAM" id="SSF53098">
    <property type="entry name" value="Ribonuclease H-like"/>
    <property type="match status" value="1"/>
</dbReference>
<dbReference type="InterPro" id="IPR036397">
    <property type="entry name" value="RNaseH_sf"/>
</dbReference>
<dbReference type="Proteomes" id="UP001567538">
    <property type="component" value="Unassembled WGS sequence"/>
</dbReference>
<keyword evidence="4" id="KW-0378">Hydrolase</keyword>
<evidence type="ECO:0000256" key="1">
    <source>
        <dbReference type="ARBA" id="ARBA00001946"/>
    </source>
</evidence>
<comment type="caution">
    <text evidence="10">The sequence shown here is derived from an EMBL/GenBank/DDBJ whole genome shotgun (WGS) entry which is preliminary data.</text>
</comment>
<evidence type="ECO:0000256" key="2">
    <source>
        <dbReference type="ARBA" id="ARBA00022722"/>
    </source>
</evidence>
<evidence type="ECO:0000313" key="11">
    <source>
        <dbReference type="Proteomes" id="UP001567538"/>
    </source>
</evidence>
<dbReference type="CDD" id="cd06127">
    <property type="entry name" value="DEDDh"/>
    <property type="match status" value="1"/>
</dbReference>
<protein>
    <submittedName>
        <fullName evidence="10">Exonuclease DPD1, chloroplastic/mitochondrial</fullName>
    </submittedName>
</protein>
<proteinExistence type="inferred from homology"/>
<dbReference type="InterPro" id="IPR040393">
    <property type="entry name" value="TREX1/2"/>
</dbReference>
<comment type="cofactor">
    <cofactor evidence="1">
        <name>Mg(2+)</name>
        <dbReference type="ChEBI" id="CHEBI:18420"/>
    </cofactor>
</comment>
<evidence type="ECO:0000256" key="8">
    <source>
        <dbReference type="SAM" id="MobiDB-lite"/>
    </source>
</evidence>
<gene>
    <name evidence="10" type="ORF">AAHA92_22821</name>
</gene>
<comment type="similarity">
    <text evidence="7">Belongs to the exonuclease superfamily. TREX family.</text>
</comment>
<keyword evidence="5 10" id="KW-0269">Exonuclease</keyword>
<evidence type="ECO:0000259" key="9">
    <source>
        <dbReference type="SMART" id="SM00479"/>
    </source>
</evidence>
<dbReference type="PANTHER" id="PTHR13058">
    <property type="entry name" value="THREE PRIME REPAIR EXONUCLEASE 1, 2"/>
    <property type="match status" value="1"/>
</dbReference>